<organism evidence="1 2">
    <name type="scientific">Exidia glandulosa HHB12029</name>
    <dbReference type="NCBI Taxonomy" id="1314781"/>
    <lineage>
        <taxon>Eukaryota</taxon>
        <taxon>Fungi</taxon>
        <taxon>Dikarya</taxon>
        <taxon>Basidiomycota</taxon>
        <taxon>Agaricomycotina</taxon>
        <taxon>Agaricomycetes</taxon>
        <taxon>Auriculariales</taxon>
        <taxon>Exidiaceae</taxon>
        <taxon>Exidia</taxon>
    </lineage>
</organism>
<reference evidence="1 2" key="1">
    <citation type="journal article" date="2016" name="Mol. Biol. Evol.">
        <title>Comparative Genomics of Early-Diverging Mushroom-Forming Fungi Provides Insights into the Origins of Lignocellulose Decay Capabilities.</title>
        <authorList>
            <person name="Nagy L.G."/>
            <person name="Riley R."/>
            <person name="Tritt A."/>
            <person name="Adam C."/>
            <person name="Daum C."/>
            <person name="Floudas D."/>
            <person name="Sun H."/>
            <person name="Yadav J.S."/>
            <person name="Pangilinan J."/>
            <person name="Larsson K.H."/>
            <person name="Matsuura K."/>
            <person name="Barry K."/>
            <person name="Labutti K."/>
            <person name="Kuo R."/>
            <person name="Ohm R.A."/>
            <person name="Bhattacharya S.S."/>
            <person name="Shirouzu T."/>
            <person name="Yoshinaga Y."/>
            <person name="Martin F.M."/>
            <person name="Grigoriev I.V."/>
            <person name="Hibbett D.S."/>
        </authorList>
    </citation>
    <scope>NUCLEOTIDE SEQUENCE [LARGE SCALE GENOMIC DNA]</scope>
    <source>
        <strain evidence="1 2">HHB12029</strain>
    </source>
</reference>
<accession>A0A165EG09</accession>
<sequence length="109" mass="11489">MSYALDYATNAYFAVSVSSSSSYISDPAPLADAHPSLFYVGKVGALNDVLLLGAPQSDSDVAKRALNALSDVESVDVQVPAQRPEEDVVTRHRYSVGMLGAPKSDVDAV</sequence>
<evidence type="ECO:0000313" key="2">
    <source>
        <dbReference type="Proteomes" id="UP000077266"/>
    </source>
</evidence>
<dbReference type="EMBL" id="KV426142">
    <property type="protein sequence ID" value="KZV86852.1"/>
    <property type="molecule type" value="Genomic_DNA"/>
</dbReference>
<gene>
    <name evidence="1" type="ORF">EXIGLDRAFT_840415</name>
</gene>
<proteinExistence type="predicted"/>
<dbReference type="AlphaFoldDB" id="A0A165EG09"/>
<dbReference type="Proteomes" id="UP000077266">
    <property type="component" value="Unassembled WGS sequence"/>
</dbReference>
<dbReference type="OrthoDB" id="2585179at2759"/>
<name>A0A165EG09_EXIGL</name>
<protein>
    <submittedName>
        <fullName evidence="1">Uncharacterized protein</fullName>
    </submittedName>
</protein>
<dbReference type="InParanoid" id="A0A165EG09"/>
<keyword evidence="2" id="KW-1185">Reference proteome</keyword>
<evidence type="ECO:0000313" key="1">
    <source>
        <dbReference type="EMBL" id="KZV86852.1"/>
    </source>
</evidence>